<dbReference type="PANTHER" id="PTHR42865">
    <property type="entry name" value="PROTON/GLUTAMATE-ASPARTATE SYMPORTER"/>
    <property type="match status" value="1"/>
</dbReference>
<comment type="caution">
    <text evidence="9">The sequence shown here is derived from an EMBL/GenBank/DDBJ whole genome shotgun (WGS) entry which is preliminary data.</text>
</comment>
<evidence type="ECO:0000313" key="10">
    <source>
        <dbReference type="Proteomes" id="UP000240978"/>
    </source>
</evidence>
<dbReference type="GO" id="GO:0015138">
    <property type="term" value="F:fumarate transmembrane transporter activity"/>
    <property type="evidence" value="ECO:0007669"/>
    <property type="project" value="TreeGrafter"/>
</dbReference>
<keyword evidence="7 8" id="KW-0472">Membrane</keyword>
<dbReference type="GO" id="GO:0005886">
    <property type="term" value="C:plasma membrane"/>
    <property type="evidence" value="ECO:0007669"/>
    <property type="project" value="UniProtKB-SubCell"/>
</dbReference>
<feature type="transmembrane region" description="Helical" evidence="8">
    <location>
        <begin position="43"/>
        <end position="64"/>
    </location>
</feature>
<dbReference type="PANTHER" id="PTHR42865:SF1">
    <property type="entry name" value="AEROBIC C4-DICARBOXYLATE TRANSPORT PROTEIN"/>
    <property type="match status" value="1"/>
</dbReference>
<name>A0A2P8FCV8_9BACT</name>
<dbReference type="GO" id="GO:0070778">
    <property type="term" value="P:L-aspartate transmembrane transport"/>
    <property type="evidence" value="ECO:0007669"/>
    <property type="project" value="TreeGrafter"/>
</dbReference>
<dbReference type="RefSeq" id="WP_106606229.1">
    <property type="nucleotide sequence ID" value="NZ_PYGK01000027.1"/>
</dbReference>
<dbReference type="InterPro" id="IPR018107">
    <property type="entry name" value="Na-dicarboxylate_symporter_CS"/>
</dbReference>
<dbReference type="NCBIfam" id="NF002461">
    <property type="entry name" value="PRK01663.1"/>
    <property type="match status" value="1"/>
</dbReference>
<feature type="transmembrane region" description="Helical" evidence="8">
    <location>
        <begin position="188"/>
        <end position="210"/>
    </location>
</feature>
<feature type="transmembrane region" description="Helical" evidence="8">
    <location>
        <begin position="216"/>
        <end position="242"/>
    </location>
</feature>
<keyword evidence="2" id="KW-0813">Transport</keyword>
<evidence type="ECO:0000256" key="5">
    <source>
        <dbReference type="ARBA" id="ARBA00022847"/>
    </source>
</evidence>
<dbReference type="Pfam" id="PF00375">
    <property type="entry name" value="SDF"/>
    <property type="match status" value="1"/>
</dbReference>
<dbReference type="Gene3D" id="1.10.3860.10">
    <property type="entry name" value="Sodium:dicarboxylate symporter"/>
    <property type="match status" value="1"/>
</dbReference>
<keyword evidence="3" id="KW-1003">Cell membrane</keyword>
<accession>A0A2P8FCV8</accession>
<dbReference type="GO" id="GO:0015366">
    <property type="term" value="F:malate:proton symporter activity"/>
    <property type="evidence" value="ECO:0007669"/>
    <property type="project" value="TreeGrafter"/>
</dbReference>
<dbReference type="EMBL" id="PYGK01000027">
    <property type="protein sequence ID" value="PSL19559.1"/>
    <property type="molecule type" value="Genomic_DNA"/>
</dbReference>
<feature type="transmembrane region" description="Helical" evidence="8">
    <location>
        <begin position="12"/>
        <end position="31"/>
    </location>
</feature>
<dbReference type="PRINTS" id="PR00173">
    <property type="entry name" value="EDTRNSPORT"/>
</dbReference>
<evidence type="ECO:0000256" key="4">
    <source>
        <dbReference type="ARBA" id="ARBA00022692"/>
    </source>
</evidence>
<dbReference type="PROSITE" id="PS00714">
    <property type="entry name" value="NA_DICARBOXYL_SYMP_2"/>
    <property type="match status" value="1"/>
</dbReference>
<dbReference type="AlphaFoldDB" id="A0A2P8FCV8"/>
<sequence length="420" mass="45384">MSKLYRHLYFQVVVAIVLGILAGALFPSIAATGKLMSEMFINLIKMLIAPIIFLTIVLGIARMGDMKKVGRVGGKAILYFEIITTLAIAIGLLVANQLKPGVGEAFQKMNTAAVAKYQQQAEEFKWSEFLMHIVPSNVIDSFAKGDILQVLIFAVLFGYGVTRMNGAGNSLLATFEKLSEVFFNILKFIMRLAPLGAFGGMAYTIGSFGLESLYPMLKLMGCVYLTMLLFIGVVLAGIARIYRFSLWHYLKFIRNEILIVLGTSSSESALPGLMARLEELGCARQVVGLVVPAGYSFNLDGTSIYLSMAVIFLAQVYGVNLDIWQELTIIGILMITSKGAAGITGSGFIVLASTLTAIKVIPIEGLGILIGVDRFMSEARAITNLIGNGVATIVMAKSENAFDEGKYQAAVGIGRVHKTI</sequence>
<dbReference type="SUPFAM" id="SSF118215">
    <property type="entry name" value="Proton glutamate symport protein"/>
    <property type="match status" value="1"/>
</dbReference>
<evidence type="ECO:0000256" key="2">
    <source>
        <dbReference type="ARBA" id="ARBA00022448"/>
    </source>
</evidence>
<feature type="transmembrane region" description="Helical" evidence="8">
    <location>
        <begin position="76"/>
        <end position="95"/>
    </location>
</feature>
<dbReference type="OrthoDB" id="9768885at2"/>
<evidence type="ECO:0000256" key="6">
    <source>
        <dbReference type="ARBA" id="ARBA00022989"/>
    </source>
</evidence>
<proteinExistence type="predicted"/>
<dbReference type="GO" id="GO:0015141">
    <property type="term" value="F:succinate transmembrane transporter activity"/>
    <property type="evidence" value="ECO:0007669"/>
    <property type="project" value="TreeGrafter"/>
</dbReference>
<evidence type="ECO:0000256" key="3">
    <source>
        <dbReference type="ARBA" id="ARBA00022475"/>
    </source>
</evidence>
<keyword evidence="4 8" id="KW-0812">Transmembrane</keyword>
<dbReference type="InterPro" id="IPR001991">
    <property type="entry name" value="Na-dicarboxylate_symporter"/>
</dbReference>
<comment type="subcellular location">
    <subcellularLocation>
        <location evidence="1">Cell membrane</location>
        <topology evidence="1">Multi-pass membrane protein</topology>
    </subcellularLocation>
</comment>
<evidence type="ECO:0000256" key="8">
    <source>
        <dbReference type="SAM" id="Phobius"/>
    </source>
</evidence>
<keyword evidence="6 8" id="KW-1133">Transmembrane helix</keyword>
<dbReference type="FunFam" id="1.10.3860.10:FF:000001">
    <property type="entry name" value="C4-dicarboxylate transport protein"/>
    <property type="match status" value="1"/>
</dbReference>
<feature type="transmembrane region" description="Helical" evidence="8">
    <location>
        <begin position="147"/>
        <end position="167"/>
    </location>
</feature>
<keyword evidence="10" id="KW-1185">Reference proteome</keyword>
<gene>
    <name evidence="9" type="ORF">CLV42_12723</name>
</gene>
<evidence type="ECO:0000256" key="1">
    <source>
        <dbReference type="ARBA" id="ARBA00004651"/>
    </source>
</evidence>
<reference evidence="9 10" key="1">
    <citation type="submission" date="2018-03" db="EMBL/GenBank/DDBJ databases">
        <title>Genomic Encyclopedia of Archaeal and Bacterial Type Strains, Phase II (KMG-II): from individual species to whole genera.</title>
        <authorList>
            <person name="Goeker M."/>
        </authorList>
    </citation>
    <scope>NUCLEOTIDE SEQUENCE [LARGE SCALE GENOMIC DNA]</scope>
    <source>
        <strain evidence="9 10">DSM 18107</strain>
    </source>
</reference>
<dbReference type="Proteomes" id="UP000240978">
    <property type="component" value="Unassembled WGS sequence"/>
</dbReference>
<evidence type="ECO:0000256" key="7">
    <source>
        <dbReference type="ARBA" id="ARBA00023136"/>
    </source>
</evidence>
<evidence type="ECO:0000313" key="9">
    <source>
        <dbReference type="EMBL" id="PSL19559.1"/>
    </source>
</evidence>
<dbReference type="InterPro" id="IPR036458">
    <property type="entry name" value="Na:dicarbo_symporter_sf"/>
</dbReference>
<protein>
    <submittedName>
        <fullName evidence="9">Aerobic C4-dicarboxylate transport protein</fullName>
    </submittedName>
</protein>
<keyword evidence="5" id="KW-0769">Symport</keyword>
<organism evidence="9 10">
    <name type="scientific">Chitinophaga ginsengisoli</name>
    <dbReference type="NCBI Taxonomy" id="363837"/>
    <lineage>
        <taxon>Bacteria</taxon>
        <taxon>Pseudomonadati</taxon>
        <taxon>Bacteroidota</taxon>
        <taxon>Chitinophagia</taxon>
        <taxon>Chitinophagales</taxon>
        <taxon>Chitinophagaceae</taxon>
        <taxon>Chitinophaga</taxon>
    </lineage>
</organism>